<reference evidence="9" key="1">
    <citation type="journal article" date="2023" name="Mar. Drugs">
        <title>Gemmata algarum, a Novel Planctomycete Isolated from an Algal Mat, Displays Antimicrobial Activity.</title>
        <authorList>
            <person name="Kumar G."/>
            <person name="Kallscheuer N."/>
            <person name="Kashif M."/>
            <person name="Ahamad S."/>
            <person name="Jagadeeshwari U."/>
            <person name="Pannikurungottu S."/>
            <person name="Haufschild T."/>
            <person name="Kabuu M."/>
            <person name="Sasikala C."/>
            <person name="Jogler C."/>
            <person name="Ramana C."/>
        </authorList>
    </citation>
    <scope>NUCLEOTIDE SEQUENCE [LARGE SCALE GENOMIC DNA]</scope>
    <source>
        <strain evidence="9">JC673</strain>
    </source>
</reference>
<evidence type="ECO:0000313" key="8">
    <source>
        <dbReference type="EMBL" id="MDY3559279.1"/>
    </source>
</evidence>
<dbReference type="PANTHER" id="PTHR21392:SF0">
    <property type="entry name" value="TRNA-URIDINE AMINOCARBOXYPROPYLTRANSFERASE 2"/>
    <property type="match status" value="1"/>
</dbReference>
<evidence type="ECO:0000256" key="5">
    <source>
        <dbReference type="ARBA" id="ARBA00034489"/>
    </source>
</evidence>
<organism evidence="8 9">
    <name type="scientific">Gemmata algarum</name>
    <dbReference type="NCBI Taxonomy" id="2975278"/>
    <lineage>
        <taxon>Bacteria</taxon>
        <taxon>Pseudomonadati</taxon>
        <taxon>Planctomycetota</taxon>
        <taxon>Planctomycetia</taxon>
        <taxon>Gemmatales</taxon>
        <taxon>Gemmataceae</taxon>
        <taxon>Gemmata</taxon>
    </lineage>
</organism>
<dbReference type="Pfam" id="PF03942">
    <property type="entry name" value="DTW"/>
    <property type="match status" value="1"/>
</dbReference>
<keyword evidence="3" id="KW-0949">S-adenosyl-L-methionine</keyword>
<evidence type="ECO:0000256" key="2">
    <source>
        <dbReference type="ARBA" id="ARBA00022679"/>
    </source>
</evidence>
<dbReference type="EMBL" id="JAXBLV010000099">
    <property type="protein sequence ID" value="MDY3559279.1"/>
    <property type="molecule type" value="Genomic_DNA"/>
</dbReference>
<dbReference type="RefSeq" id="WP_320686071.1">
    <property type="nucleotide sequence ID" value="NZ_JAXBLV010000099.1"/>
</dbReference>
<dbReference type="SMART" id="SM01144">
    <property type="entry name" value="DTW"/>
    <property type="match status" value="1"/>
</dbReference>
<accession>A0ABU5EWD9</accession>
<proteinExistence type="inferred from homology"/>
<evidence type="ECO:0000256" key="1">
    <source>
        <dbReference type="ARBA" id="ARBA00012386"/>
    </source>
</evidence>
<evidence type="ECO:0000259" key="7">
    <source>
        <dbReference type="SMART" id="SM01144"/>
    </source>
</evidence>
<dbReference type="InterPro" id="IPR039262">
    <property type="entry name" value="DTWD2/TAPT"/>
</dbReference>
<dbReference type="InterPro" id="IPR005636">
    <property type="entry name" value="DTW"/>
</dbReference>
<keyword evidence="9" id="KW-1185">Reference proteome</keyword>
<keyword evidence="4" id="KW-0819">tRNA processing</keyword>
<dbReference type="PANTHER" id="PTHR21392">
    <property type="entry name" value="TRNA-URIDINE AMINOCARBOXYPROPYLTRANSFERASE 2"/>
    <property type="match status" value="1"/>
</dbReference>
<comment type="similarity">
    <text evidence="5">Belongs to the TDD superfamily. DTWD2 family.</text>
</comment>
<keyword evidence="2" id="KW-0808">Transferase</keyword>
<evidence type="ECO:0000256" key="3">
    <source>
        <dbReference type="ARBA" id="ARBA00022691"/>
    </source>
</evidence>
<evidence type="ECO:0000256" key="4">
    <source>
        <dbReference type="ARBA" id="ARBA00022694"/>
    </source>
</evidence>
<feature type="domain" description="DTW" evidence="7">
    <location>
        <begin position="6"/>
        <end position="195"/>
    </location>
</feature>
<dbReference type="Proteomes" id="UP001272242">
    <property type="component" value="Unassembled WGS sequence"/>
</dbReference>
<dbReference type="EC" id="2.5.1.25" evidence="1"/>
<feature type="region of interest" description="Disordered" evidence="6">
    <location>
        <begin position="208"/>
        <end position="232"/>
    </location>
</feature>
<sequence>MSADRDQTPCPACRLPGWLCVCPLAPRIATRTPLLLVAHVHDLGRTTNTLRLLSLAARNATILAHGAFPAPADPASHVPAGTTPIVLFPGHGAKPLTPELVAGLPSPPALVVPDGNWRQASRMVKRIPLLAGAVKVELPSRALAGLALRRNRLGHRMSTYEAVAQAFGILEGDAVAEPLLDFYRRAVDRMLMVRGKLRRGDVYGGLGGPRDGSALAPPESDSGAAEGVTDRR</sequence>
<name>A0ABU5EWD9_9BACT</name>
<comment type="caution">
    <text evidence="8">The sequence shown here is derived from an EMBL/GenBank/DDBJ whole genome shotgun (WGS) entry which is preliminary data.</text>
</comment>
<protein>
    <recommendedName>
        <fullName evidence="1">tRNA-uridine aminocarboxypropyltransferase</fullName>
        <ecNumber evidence="1">2.5.1.25</ecNumber>
    </recommendedName>
</protein>
<evidence type="ECO:0000313" key="9">
    <source>
        <dbReference type="Proteomes" id="UP001272242"/>
    </source>
</evidence>
<gene>
    <name evidence="8" type="ORF">R5W23_006498</name>
</gene>
<evidence type="ECO:0000256" key="6">
    <source>
        <dbReference type="SAM" id="MobiDB-lite"/>
    </source>
</evidence>